<evidence type="ECO:0008006" key="4">
    <source>
        <dbReference type="Google" id="ProtNLM"/>
    </source>
</evidence>
<accession>A0ABQ6JML8</accession>
<keyword evidence="1" id="KW-1133">Transmembrane helix</keyword>
<proteinExistence type="predicted"/>
<keyword evidence="1" id="KW-0472">Membrane</keyword>
<evidence type="ECO:0000256" key="1">
    <source>
        <dbReference type="SAM" id="Phobius"/>
    </source>
</evidence>
<feature type="transmembrane region" description="Helical" evidence="1">
    <location>
        <begin position="138"/>
        <end position="157"/>
    </location>
</feature>
<dbReference type="EMBL" id="BSUZ01000001">
    <property type="protein sequence ID" value="GMA89273.1"/>
    <property type="molecule type" value="Genomic_DNA"/>
</dbReference>
<name>A0ABQ6JML8_9ACTN</name>
<feature type="transmembrane region" description="Helical" evidence="1">
    <location>
        <begin position="177"/>
        <end position="198"/>
    </location>
</feature>
<comment type="caution">
    <text evidence="2">The sequence shown here is derived from an EMBL/GenBank/DDBJ whole genome shotgun (WGS) entry which is preliminary data.</text>
</comment>
<feature type="transmembrane region" description="Helical" evidence="1">
    <location>
        <begin position="257"/>
        <end position="281"/>
    </location>
</feature>
<sequence length="405" mass="40491">MTHPSIPTAAARQPSRQVAGALPRLPEQATQALRTFWRAGSPAVPPVHLGLVTAAGLVAALLVVGHRPGLGVALAGLVLVAPAVPALVRRRAVADLTTLVLSATLTAVVAVRAAGWVQWLCVLGAVGTALVATTSGRSVPGVLLAPAGWTAGLARALPAAVRGARRTAGGRGRVLPLLASAGTAVVLVVVLGALFASADTVFASLVPSFHLGGVVGRLVVGVLLALVALTNLHLPAAPPPWAGTTLPAARPARRLEWAIPVLAADVVVLAFVLVQVGALLGGSRHVLQTAGLTYAQYARQGFWRLVTASVLTLAVVAAAARRAPVTDPRGRLLARVALGALGVGTLGVVASALRRMDLYVDAYGLTRTRLLAVAGEPGAGRRARGGAGGGCALAGRVGAASGGAG</sequence>
<dbReference type="InterPro" id="IPR025291">
    <property type="entry name" value="DUF4153"/>
</dbReference>
<feature type="transmembrane region" description="Helical" evidence="1">
    <location>
        <begin position="43"/>
        <end position="64"/>
    </location>
</feature>
<evidence type="ECO:0000313" key="3">
    <source>
        <dbReference type="Proteomes" id="UP001157017"/>
    </source>
</evidence>
<keyword evidence="1" id="KW-0812">Transmembrane</keyword>
<dbReference type="Proteomes" id="UP001157017">
    <property type="component" value="Unassembled WGS sequence"/>
</dbReference>
<feature type="transmembrane region" description="Helical" evidence="1">
    <location>
        <begin position="70"/>
        <end position="88"/>
    </location>
</feature>
<keyword evidence="3" id="KW-1185">Reference proteome</keyword>
<feature type="transmembrane region" description="Helical" evidence="1">
    <location>
        <begin position="332"/>
        <end position="353"/>
    </location>
</feature>
<feature type="transmembrane region" description="Helical" evidence="1">
    <location>
        <begin position="100"/>
        <end position="126"/>
    </location>
</feature>
<feature type="transmembrane region" description="Helical" evidence="1">
    <location>
        <begin position="301"/>
        <end position="320"/>
    </location>
</feature>
<dbReference type="Pfam" id="PF13687">
    <property type="entry name" value="DUF4153"/>
    <property type="match status" value="1"/>
</dbReference>
<organism evidence="2 3">
    <name type="scientific">Angustibacter aerolatus</name>
    <dbReference type="NCBI Taxonomy" id="1162965"/>
    <lineage>
        <taxon>Bacteria</taxon>
        <taxon>Bacillati</taxon>
        <taxon>Actinomycetota</taxon>
        <taxon>Actinomycetes</taxon>
        <taxon>Kineosporiales</taxon>
        <taxon>Kineosporiaceae</taxon>
    </lineage>
</organism>
<gene>
    <name evidence="2" type="ORF">GCM10025868_45230</name>
</gene>
<feature type="transmembrane region" description="Helical" evidence="1">
    <location>
        <begin position="218"/>
        <end position="236"/>
    </location>
</feature>
<reference evidence="3" key="1">
    <citation type="journal article" date="2019" name="Int. J. Syst. Evol. Microbiol.">
        <title>The Global Catalogue of Microorganisms (GCM) 10K type strain sequencing project: providing services to taxonomists for standard genome sequencing and annotation.</title>
        <authorList>
            <consortium name="The Broad Institute Genomics Platform"/>
            <consortium name="The Broad Institute Genome Sequencing Center for Infectious Disease"/>
            <person name="Wu L."/>
            <person name="Ma J."/>
        </authorList>
    </citation>
    <scope>NUCLEOTIDE SEQUENCE [LARGE SCALE GENOMIC DNA]</scope>
    <source>
        <strain evidence="3">NBRC 108730</strain>
    </source>
</reference>
<protein>
    <recommendedName>
        <fullName evidence="4">DUF4173 domain-containing protein</fullName>
    </recommendedName>
</protein>
<evidence type="ECO:0000313" key="2">
    <source>
        <dbReference type="EMBL" id="GMA89273.1"/>
    </source>
</evidence>